<dbReference type="SUPFAM" id="SSF52313">
    <property type="entry name" value="Ribosomal protein S2"/>
    <property type="match status" value="1"/>
</dbReference>
<dbReference type="InterPro" id="IPR023591">
    <property type="entry name" value="Ribosomal_uS2_flav_dom_sf"/>
</dbReference>
<dbReference type="Gene3D" id="3.40.50.10490">
    <property type="entry name" value="Glucose-6-phosphate isomerase like protein, domain 1"/>
    <property type="match status" value="1"/>
</dbReference>
<comment type="caution">
    <text evidence="7">The sequence shown here is derived from an EMBL/GenBank/DDBJ whole genome shotgun (WGS) entry which is preliminary data.</text>
</comment>
<organism evidence="7 8">
    <name type="scientific">Candidatus Zambryskibacteria bacterium RIFOXYD2_FULL_43_10</name>
    <dbReference type="NCBI Taxonomy" id="1802782"/>
    <lineage>
        <taxon>Bacteria</taxon>
        <taxon>Candidatus Zambryskiibacteriota</taxon>
    </lineage>
</organism>
<evidence type="ECO:0000256" key="1">
    <source>
        <dbReference type="ARBA" id="ARBA00006242"/>
    </source>
</evidence>
<comment type="similarity">
    <text evidence="1 5 6">Belongs to the universal ribosomal protein uS2 family.</text>
</comment>
<evidence type="ECO:0000313" key="8">
    <source>
        <dbReference type="Proteomes" id="UP000176868"/>
    </source>
</evidence>
<keyword evidence="3 5" id="KW-0687">Ribonucleoprotein</keyword>
<dbReference type="PANTHER" id="PTHR12534">
    <property type="entry name" value="30S RIBOSOMAL PROTEIN S2 PROKARYOTIC AND ORGANELLAR"/>
    <property type="match status" value="1"/>
</dbReference>
<dbReference type="PANTHER" id="PTHR12534:SF0">
    <property type="entry name" value="SMALL RIBOSOMAL SUBUNIT PROTEIN US2M"/>
    <property type="match status" value="1"/>
</dbReference>
<evidence type="ECO:0000256" key="5">
    <source>
        <dbReference type="HAMAP-Rule" id="MF_00291"/>
    </source>
</evidence>
<dbReference type="HAMAP" id="MF_00291_B">
    <property type="entry name" value="Ribosomal_uS2_B"/>
    <property type="match status" value="1"/>
</dbReference>
<dbReference type="GO" id="GO:0015935">
    <property type="term" value="C:small ribosomal subunit"/>
    <property type="evidence" value="ECO:0007669"/>
    <property type="project" value="InterPro"/>
</dbReference>
<evidence type="ECO:0000256" key="6">
    <source>
        <dbReference type="RuleBase" id="RU003631"/>
    </source>
</evidence>
<evidence type="ECO:0000313" key="7">
    <source>
        <dbReference type="EMBL" id="OHB17935.1"/>
    </source>
</evidence>
<name>A0A1G2V8N2_9BACT</name>
<dbReference type="InterPro" id="IPR005706">
    <property type="entry name" value="Ribosomal_uS2_bac/mit/plastid"/>
</dbReference>
<dbReference type="GO" id="GO:0006412">
    <property type="term" value="P:translation"/>
    <property type="evidence" value="ECO:0007669"/>
    <property type="project" value="UniProtKB-UniRule"/>
</dbReference>
<dbReference type="PRINTS" id="PR00395">
    <property type="entry name" value="RIBOSOMALS2"/>
</dbReference>
<dbReference type="Gene3D" id="1.10.287.610">
    <property type="entry name" value="Helix hairpin bin"/>
    <property type="match status" value="1"/>
</dbReference>
<dbReference type="NCBIfam" id="TIGR01011">
    <property type="entry name" value="rpsB_bact"/>
    <property type="match status" value="1"/>
</dbReference>
<protein>
    <recommendedName>
        <fullName evidence="4 5">Small ribosomal subunit protein uS2</fullName>
    </recommendedName>
</protein>
<evidence type="ECO:0000256" key="4">
    <source>
        <dbReference type="ARBA" id="ARBA00035256"/>
    </source>
</evidence>
<dbReference type="PROSITE" id="PS00963">
    <property type="entry name" value="RIBOSOMAL_S2_2"/>
    <property type="match status" value="1"/>
</dbReference>
<accession>A0A1G2V8N2</accession>
<dbReference type="InterPro" id="IPR018130">
    <property type="entry name" value="Ribosomal_uS2_CS"/>
</dbReference>
<dbReference type="Proteomes" id="UP000176868">
    <property type="component" value="Unassembled WGS sequence"/>
</dbReference>
<dbReference type="STRING" id="1802782.A2544_00200"/>
<dbReference type="CDD" id="cd01425">
    <property type="entry name" value="RPS2"/>
    <property type="match status" value="1"/>
</dbReference>
<dbReference type="AlphaFoldDB" id="A0A1G2V8N2"/>
<dbReference type="EMBL" id="MHWZ01000010">
    <property type="protein sequence ID" value="OHB17935.1"/>
    <property type="molecule type" value="Genomic_DNA"/>
</dbReference>
<keyword evidence="2 5" id="KW-0689">Ribosomal protein</keyword>
<dbReference type="Pfam" id="PF00318">
    <property type="entry name" value="Ribosomal_S2"/>
    <property type="match status" value="1"/>
</dbReference>
<reference evidence="7 8" key="1">
    <citation type="journal article" date="2016" name="Nat. Commun.">
        <title>Thousands of microbial genomes shed light on interconnected biogeochemical processes in an aquifer system.</title>
        <authorList>
            <person name="Anantharaman K."/>
            <person name="Brown C.T."/>
            <person name="Hug L.A."/>
            <person name="Sharon I."/>
            <person name="Castelle C.J."/>
            <person name="Probst A.J."/>
            <person name="Thomas B.C."/>
            <person name="Singh A."/>
            <person name="Wilkins M.J."/>
            <person name="Karaoz U."/>
            <person name="Brodie E.L."/>
            <person name="Williams K.H."/>
            <person name="Hubbard S.S."/>
            <person name="Banfield J.F."/>
        </authorList>
    </citation>
    <scope>NUCLEOTIDE SEQUENCE [LARGE SCALE GENOMIC DNA]</scope>
</reference>
<sequence>MVENLFSVGAHFGFIKSRRHPSVKPFIFGSKNNFEIFDLEKTKQTLERALKFIEEKGTEGAMALWVGGKSEARDAVKKAASELEMPYVTGRWIGGTLSNFAEIKKRIARLEELVDQRDRGELGKYTKKEHLLFDRKIEKLTNYFGGLSQLRSLPKFIVIVDPKKEYTAVAEARKVHIPIIALAGSDNNLYELEYPIPGNDSSRQSIAFILRELVVAYKRGLVAKKEAAAKESVKAS</sequence>
<dbReference type="InterPro" id="IPR001865">
    <property type="entry name" value="Ribosomal_uS2"/>
</dbReference>
<evidence type="ECO:0000256" key="3">
    <source>
        <dbReference type="ARBA" id="ARBA00023274"/>
    </source>
</evidence>
<evidence type="ECO:0000256" key="2">
    <source>
        <dbReference type="ARBA" id="ARBA00022980"/>
    </source>
</evidence>
<proteinExistence type="inferred from homology"/>
<dbReference type="GO" id="GO:0003735">
    <property type="term" value="F:structural constituent of ribosome"/>
    <property type="evidence" value="ECO:0007669"/>
    <property type="project" value="InterPro"/>
</dbReference>
<gene>
    <name evidence="5" type="primary">rpsB</name>
    <name evidence="7" type="ORF">A2544_00200</name>
</gene>